<reference evidence="1 2" key="1">
    <citation type="submission" date="2016-03" db="EMBL/GenBank/DDBJ databases">
        <title>Whole genome sequencing of Grifola frondosa 9006-11.</title>
        <authorList>
            <person name="Min B."/>
            <person name="Park H."/>
            <person name="Kim J.-G."/>
            <person name="Cho H."/>
            <person name="Oh Y.-L."/>
            <person name="Kong W.-S."/>
            <person name="Choi I.-G."/>
        </authorList>
    </citation>
    <scope>NUCLEOTIDE SEQUENCE [LARGE SCALE GENOMIC DNA]</scope>
    <source>
        <strain evidence="1 2">9006-11</strain>
    </source>
</reference>
<dbReference type="Gene3D" id="3.50.50.60">
    <property type="entry name" value="FAD/NAD(P)-binding domain"/>
    <property type="match status" value="1"/>
</dbReference>
<protein>
    <submittedName>
        <fullName evidence="1">Uncharacterized protein</fullName>
    </submittedName>
</protein>
<dbReference type="EMBL" id="LUGG01000038">
    <property type="protein sequence ID" value="OBZ65834.1"/>
    <property type="molecule type" value="Genomic_DNA"/>
</dbReference>
<dbReference type="Proteomes" id="UP000092993">
    <property type="component" value="Unassembled WGS sequence"/>
</dbReference>
<evidence type="ECO:0000313" key="1">
    <source>
        <dbReference type="EMBL" id="OBZ65834.1"/>
    </source>
</evidence>
<proteinExistence type="predicted"/>
<dbReference type="OrthoDB" id="2690153at2759"/>
<dbReference type="InterPro" id="IPR036188">
    <property type="entry name" value="FAD/NAD-bd_sf"/>
</dbReference>
<keyword evidence="2" id="KW-1185">Reference proteome</keyword>
<name>A0A1C7LSR5_GRIFR</name>
<evidence type="ECO:0000313" key="2">
    <source>
        <dbReference type="Proteomes" id="UP000092993"/>
    </source>
</evidence>
<accession>A0A1C7LSR5</accession>
<gene>
    <name evidence="1" type="ORF">A0H81_14101</name>
</gene>
<organism evidence="1 2">
    <name type="scientific">Grifola frondosa</name>
    <name type="common">Maitake</name>
    <name type="synonym">Polyporus frondosus</name>
    <dbReference type="NCBI Taxonomy" id="5627"/>
    <lineage>
        <taxon>Eukaryota</taxon>
        <taxon>Fungi</taxon>
        <taxon>Dikarya</taxon>
        <taxon>Basidiomycota</taxon>
        <taxon>Agaricomycotina</taxon>
        <taxon>Agaricomycetes</taxon>
        <taxon>Polyporales</taxon>
        <taxon>Grifolaceae</taxon>
        <taxon>Grifola</taxon>
    </lineage>
</organism>
<comment type="caution">
    <text evidence="1">The sequence shown here is derived from an EMBL/GenBank/DDBJ whole genome shotgun (WGS) entry which is preliminary data.</text>
</comment>
<dbReference type="AlphaFoldDB" id="A0A1C7LSR5"/>
<dbReference type="STRING" id="5627.A0A1C7LSR5"/>
<sequence>MSSNTLQYAAPEHYTYTHGFCQPKLDTFVEGAPVTDPVEGTSFAYPPAVPELTAIKGNEFGVFSEHTYPTLLSGTNAPNGPPKWFKKESEVDVLICGYEGGPSGLQVAMSLLRQGVSFRIIDKAEGSHLRPS</sequence>